<dbReference type="Proteomes" id="UP000280298">
    <property type="component" value="Chromosome"/>
</dbReference>
<dbReference type="EMBL" id="CP034539">
    <property type="protein sequence ID" value="AZQ34526.1"/>
    <property type="molecule type" value="Genomic_DNA"/>
</dbReference>
<dbReference type="InterPro" id="IPR029063">
    <property type="entry name" value="SAM-dependent_MTases_sf"/>
</dbReference>
<evidence type="ECO:0000259" key="1">
    <source>
        <dbReference type="PROSITE" id="PS50126"/>
    </source>
</evidence>
<feature type="domain" description="S1 motif" evidence="1">
    <location>
        <begin position="299"/>
        <end position="362"/>
    </location>
</feature>
<dbReference type="AlphaFoldDB" id="A0A3Q9ERH6"/>
<name>A0A3Q9ERH6_9ACTN</name>
<accession>A0A3Q9ERH6</accession>
<sequence length="363" mass="39161">MSISGTDAYAKALHLPPLVERALAAARAHGFPYSCRPEQGRLLHALAGGAETLIGETGTGCGVGLAWLAEGARAGVRLVSVERDPQRARVAAEVFADRPEVEVLCGDWRRIEERGPYDLLVLDGGGTAKTEDDSPADPARLLAPAGRIVIDDFTPATDWPPLHEGAVDRARLHWLRHSALKTVEIPLAEDLATLVGTRRRIAGAETTWQGFEQGQVVRGVVSRIESFGVFVDLDGTEGFITAPELSRHHFDSFDEVVHVGQEITAEVLAFELFRPQVRLSLAALAPDPLAEFARTAGVGRVVRGPVTKVVPFGVFVRVAEGVEGLVHRDTLTDRTALDVGDELSVEVTDINLVRRRVALTPLP</sequence>
<dbReference type="Gene3D" id="2.40.50.140">
    <property type="entry name" value="Nucleic acid-binding proteins"/>
    <property type="match status" value="2"/>
</dbReference>
<dbReference type="Pfam" id="PF13578">
    <property type="entry name" value="Methyltransf_24"/>
    <property type="match status" value="1"/>
</dbReference>
<dbReference type="Pfam" id="PF00575">
    <property type="entry name" value="S1"/>
    <property type="match status" value="2"/>
</dbReference>
<dbReference type="PROSITE" id="PS50126">
    <property type="entry name" value="S1"/>
    <property type="match status" value="2"/>
</dbReference>
<dbReference type="Gene3D" id="3.40.50.150">
    <property type="entry name" value="Vaccinia Virus protein VP39"/>
    <property type="match status" value="1"/>
</dbReference>
<dbReference type="SMART" id="SM00316">
    <property type="entry name" value="S1"/>
    <property type="match status" value="2"/>
</dbReference>
<reference evidence="2 3" key="1">
    <citation type="journal article" date="2019" name="Int. J. Syst. Evol. Microbiol.">
        <title>Streptomyces cyaneochromogenes sp. nov., a blue pigment-producing actinomycete from manganese-contaminated soil.</title>
        <authorList>
            <person name="Tang X."/>
            <person name="Zhao J."/>
            <person name="Li K."/>
            <person name="Chen Z."/>
            <person name="Sun Y."/>
            <person name="Gao J."/>
        </authorList>
    </citation>
    <scope>NUCLEOTIDE SEQUENCE [LARGE SCALE GENOMIC DNA]</scope>
    <source>
        <strain evidence="2 3">MK-45</strain>
    </source>
</reference>
<feature type="domain" description="S1 motif" evidence="1">
    <location>
        <begin position="214"/>
        <end position="282"/>
    </location>
</feature>
<dbReference type="InterPro" id="IPR003029">
    <property type="entry name" value="S1_domain"/>
</dbReference>
<evidence type="ECO:0000313" key="2">
    <source>
        <dbReference type="EMBL" id="AZQ34526.1"/>
    </source>
</evidence>
<dbReference type="InterPro" id="IPR012340">
    <property type="entry name" value="NA-bd_OB-fold"/>
</dbReference>
<proteinExistence type="predicted"/>
<keyword evidence="3" id="KW-1185">Reference proteome</keyword>
<dbReference type="PANTHER" id="PTHR43167">
    <property type="entry name" value="PUTATIVE (AFU_ORTHOLOGUE AFUA_6G01830)-RELATED"/>
    <property type="match status" value="1"/>
</dbReference>
<dbReference type="RefSeq" id="WP_126392004.1">
    <property type="nucleotide sequence ID" value="NZ_CP034539.1"/>
</dbReference>
<organism evidence="2 3">
    <name type="scientific">Streptomyces cyaneochromogenes</name>
    <dbReference type="NCBI Taxonomy" id="2496836"/>
    <lineage>
        <taxon>Bacteria</taxon>
        <taxon>Bacillati</taxon>
        <taxon>Actinomycetota</taxon>
        <taxon>Actinomycetes</taxon>
        <taxon>Kitasatosporales</taxon>
        <taxon>Streptomycetaceae</taxon>
        <taxon>Streptomyces</taxon>
    </lineage>
</organism>
<gene>
    <name evidence="2" type="ORF">EJ357_14455</name>
</gene>
<dbReference type="KEGG" id="scya:EJ357_14455"/>
<dbReference type="OrthoDB" id="484536at2"/>
<protein>
    <submittedName>
        <fullName evidence="2">S1 RNA-binding domain-containing protein</fullName>
    </submittedName>
</protein>
<evidence type="ECO:0000313" key="3">
    <source>
        <dbReference type="Proteomes" id="UP000280298"/>
    </source>
</evidence>
<dbReference type="SUPFAM" id="SSF53335">
    <property type="entry name" value="S-adenosyl-L-methionine-dependent methyltransferases"/>
    <property type="match status" value="1"/>
</dbReference>
<dbReference type="SUPFAM" id="SSF50249">
    <property type="entry name" value="Nucleic acid-binding proteins"/>
    <property type="match status" value="2"/>
</dbReference>
<dbReference type="PANTHER" id="PTHR43167:SF1">
    <property type="entry name" value="PUTATIVE (AFU_ORTHOLOGUE AFUA_6G01830)-RELATED"/>
    <property type="match status" value="1"/>
</dbReference>
<dbReference type="GO" id="GO:0003676">
    <property type="term" value="F:nucleic acid binding"/>
    <property type="evidence" value="ECO:0007669"/>
    <property type="project" value="InterPro"/>
</dbReference>